<dbReference type="RefSeq" id="XP_033392340.1">
    <property type="nucleotide sequence ID" value="XM_033535253.1"/>
</dbReference>
<accession>A0A6A6AXD3</accession>
<organism evidence="2 3">
    <name type="scientific">Aplosporella prunicola CBS 121167</name>
    <dbReference type="NCBI Taxonomy" id="1176127"/>
    <lineage>
        <taxon>Eukaryota</taxon>
        <taxon>Fungi</taxon>
        <taxon>Dikarya</taxon>
        <taxon>Ascomycota</taxon>
        <taxon>Pezizomycotina</taxon>
        <taxon>Dothideomycetes</taxon>
        <taxon>Dothideomycetes incertae sedis</taxon>
        <taxon>Botryosphaeriales</taxon>
        <taxon>Aplosporellaceae</taxon>
        <taxon>Aplosporella</taxon>
    </lineage>
</organism>
<feature type="compositionally biased region" description="Low complexity" evidence="1">
    <location>
        <begin position="134"/>
        <end position="151"/>
    </location>
</feature>
<dbReference type="AlphaFoldDB" id="A0A6A6AXD3"/>
<reference evidence="2" key="1">
    <citation type="journal article" date="2020" name="Stud. Mycol.">
        <title>101 Dothideomycetes genomes: a test case for predicting lifestyles and emergence of pathogens.</title>
        <authorList>
            <person name="Haridas S."/>
            <person name="Albert R."/>
            <person name="Binder M."/>
            <person name="Bloem J."/>
            <person name="Labutti K."/>
            <person name="Salamov A."/>
            <person name="Andreopoulos B."/>
            <person name="Baker S."/>
            <person name="Barry K."/>
            <person name="Bills G."/>
            <person name="Bluhm B."/>
            <person name="Cannon C."/>
            <person name="Castanera R."/>
            <person name="Culley D."/>
            <person name="Daum C."/>
            <person name="Ezra D."/>
            <person name="Gonzalez J."/>
            <person name="Henrissat B."/>
            <person name="Kuo A."/>
            <person name="Liang C."/>
            <person name="Lipzen A."/>
            <person name="Lutzoni F."/>
            <person name="Magnuson J."/>
            <person name="Mondo S."/>
            <person name="Nolan M."/>
            <person name="Ohm R."/>
            <person name="Pangilinan J."/>
            <person name="Park H.-J."/>
            <person name="Ramirez L."/>
            <person name="Alfaro M."/>
            <person name="Sun H."/>
            <person name="Tritt A."/>
            <person name="Yoshinaga Y."/>
            <person name="Zwiers L.-H."/>
            <person name="Turgeon B."/>
            <person name="Goodwin S."/>
            <person name="Spatafora J."/>
            <person name="Crous P."/>
            <person name="Grigoriev I."/>
        </authorList>
    </citation>
    <scope>NUCLEOTIDE SEQUENCE</scope>
    <source>
        <strain evidence="2">CBS 121167</strain>
    </source>
</reference>
<dbReference type="GeneID" id="54292747"/>
<feature type="compositionally biased region" description="Polar residues" evidence="1">
    <location>
        <begin position="107"/>
        <end position="119"/>
    </location>
</feature>
<evidence type="ECO:0000313" key="2">
    <source>
        <dbReference type="EMBL" id="KAF2136622.1"/>
    </source>
</evidence>
<dbReference type="EMBL" id="ML995515">
    <property type="protein sequence ID" value="KAF2136622.1"/>
    <property type="molecule type" value="Genomic_DNA"/>
</dbReference>
<feature type="region of interest" description="Disordered" evidence="1">
    <location>
        <begin position="256"/>
        <end position="280"/>
    </location>
</feature>
<feature type="compositionally biased region" description="Polar residues" evidence="1">
    <location>
        <begin position="192"/>
        <end position="204"/>
    </location>
</feature>
<evidence type="ECO:0000256" key="1">
    <source>
        <dbReference type="SAM" id="MobiDB-lite"/>
    </source>
</evidence>
<feature type="compositionally biased region" description="Basic and acidic residues" evidence="1">
    <location>
        <begin position="69"/>
        <end position="88"/>
    </location>
</feature>
<proteinExistence type="predicted"/>
<evidence type="ECO:0000313" key="3">
    <source>
        <dbReference type="Proteomes" id="UP000799438"/>
    </source>
</evidence>
<keyword evidence="3" id="KW-1185">Reference proteome</keyword>
<dbReference type="Proteomes" id="UP000799438">
    <property type="component" value="Unassembled WGS sequence"/>
</dbReference>
<gene>
    <name evidence="2" type="ORF">K452DRAFT_127589</name>
</gene>
<feature type="compositionally biased region" description="Acidic residues" evidence="1">
    <location>
        <begin position="167"/>
        <end position="177"/>
    </location>
</feature>
<feature type="region of interest" description="Disordered" evidence="1">
    <location>
        <begin position="1"/>
        <end position="230"/>
    </location>
</feature>
<dbReference type="OrthoDB" id="5350396at2759"/>
<sequence length="734" mass="80261">MPVTTDPNPPRPGSDKRPLWPVGTSRPGPNAWLLARDAPRPALPPNGVTRETSTPAIPRKPESSSADTRNAHLRTDPRPTSVVHDKIPVEPSSANAPSPPAVSQPSNESPNHQFTQISHTHSKPDSPPPSSFNTSISSLPPPSQTSTTSSSKRVFKNGVEIVRTSDSEEESDDELEDLGTLLAKTRKRPAPDSNQSAVKSQKTGSNHDMRTRGRRGQGASSFLPPPPKYKHSLASLVERAHSHTEATRRITETKAKLKEAEEKDKEEKEAGPTKEIVASALDGSEDGRKLLNALLRTEVLETKAVWHFFGAKASENSTRNDPFPRQELSKSWHSPLKDVTTREFTLLSDILHSKIAMEPLPDAIVSWIFNEMCFSPRTDLTKAYMQIVALQPSQLRRLLSSEKIVELFRLLGAKEEATRLGDTLTPLEQSSRDKKIPPPVRLQWVLKLLRNYATIMTGPARKTALLSVLRLSIDDNVHEYGNLQEFVLYTTSILIASIPDDRAESTLITISKSLYNTIKHPVLQQYLITSLPYQTTRESLFQRKLALAFFLETPNLLSKPLTQSKLMIAVLMRLQKPDFKFGPTTNFAIITARFTLLSTALDAGFSTLSFMPLAAKSNSDTASRDAARAEQTAFDQAVDTLAMAVRRIMAQIRGSGTASLRMSEAKQAMERLVYRLDAAVRTRDRSAGDVFAGPAGPGAAAQTELMAKWMGTAGPAAVTGPSPSSGAGGACDAV</sequence>
<name>A0A6A6AXD3_9PEZI</name>
<protein>
    <submittedName>
        <fullName evidence="2">Uncharacterized protein</fullName>
    </submittedName>
</protein>
<feature type="compositionally biased region" description="Basic and acidic residues" evidence="1">
    <location>
        <begin position="256"/>
        <end position="272"/>
    </location>
</feature>